<feature type="transmembrane region" description="Helical" evidence="11">
    <location>
        <begin position="240"/>
        <end position="257"/>
    </location>
</feature>
<evidence type="ECO:0000256" key="8">
    <source>
        <dbReference type="ARBA" id="ARBA00093421"/>
    </source>
</evidence>
<evidence type="ECO:0000256" key="4">
    <source>
        <dbReference type="ARBA" id="ARBA00022692"/>
    </source>
</evidence>
<keyword evidence="7 11" id="KW-0472">Membrane</keyword>
<evidence type="ECO:0000256" key="6">
    <source>
        <dbReference type="ARBA" id="ARBA00023034"/>
    </source>
</evidence>
<dbReference type="InterPro" id="IPR039545">
    <property type="entry name" value="PGAP2"/>
</dbReference>
<dbReference type="InParanoid" id="C3YZW4"/>
<proteinExistence type="inferred from homology"/>
<evidence type="ECO:0000259" key="12">
    <source>
        <dbReference type="Pfam" id="PF10277"/>
    </source>
</evidence>
<comment type="function">
    <text evidence="8">Involved in the fatty acid remodeling steps of GPI-anchor maturation where the unsaturated acyl chain at sn-2 of inositol phosphate is replaced by a saturated stearoyl chain. May catalyze the second step of the fatty acid remodeling, by reacylating a lyso-GPI intermediate at sn-2 of inositol phosphate by a saturated chain. The fatty acid remodeling steps is critical for the integration of GPI-APs into lipid rafts.</text>
</comment>
<evidence type="ECO:0000256" key="5">
    <source>
        <dbReference type="ARBA" id="ARBA00022989"/>
    </source>
</evidence>
<feature type="transmembrane region" description="Helical" evidence="11">
    <location>
        <begin position="200"/>
        <end position="219"/>
    </location>
</feature>
<feature type="transmembrane region" description="Helical" evidence="11">
    <location>
        <begin position="136"/>
        <end position="154"/>
    </location>
</feature>
<gene>
    <name evidence="13" type="ORF">BRAFLDRAFT_204871</name>
</gene>
<reference evidence="13" key="1">
    <citation type="journal article" date="2008" name="Nature">
        <title>The amphioxus genome and the evolution of the chordate karyotype.</title>
        <authorList>
            <consortium name="US DOE Joint Genome Institute (JGI-PGF)"/>
            <person name="Putnam N.H."/>
            <person name="Butts T."/>
            <person name="Ferrier D.E.K."/>
            <person name="Furlong R.F."/>
            <person name="Hellsten U."/>
            <person name="Kawashima T."/>
            <person name="Robinson-Rechavi M."/>
            <person name="Shoguchi E."/>
            <person name="Terry A."/>
            <person name="Yu J.-K."/>
            <person name="Benito-Gutierrez E.L."/>
            <person name="Dubchak I."/>
            <person name="Garcia-Fernandez J."/>
            <person name="Gibson-Brown J.J."/>
            <person name="Grigoriev I.V."/>
            <person name="Horton A.C."/>
            <person name="de Jong P.J."/>
            <person name="Jurka J."/>
            <person name="Kapitonov V.V."/>
            <person name="Kohara Y."/>
            <person name="Kuroki Y."/>
            <person name="Lindquist E."/>
            <person name="Lucas S."/>
            <person name="Osoegawa K."/>
            <person name="Pennacchio L.A."/>
            <person name="Salamov A.A."/>
            <person name="Satou Y."/>
            <person name="Sauka-Spengler T."/>
            <person name="Schmutz J."/>
            <person name="Shin-I T."/>
            <person name="Toyoda A."/>
            <person name="Bronner-Fraser M."/>
            <person name="Fujiyama A."/>
            <person name="Holland L.Z."/>
            <person name="Holland P.W.H."/>
            <person name="Satoh N."/>
            <person name="Rokhsar D.S."/>
        </authorList>
    </citation>
    <scope>NUCLEOTIDE SEQUENCE [LARGE SCALE GENOMIC DNA]</scope>
    <source>
        <strain evidence="13">S238N-H82</strain>
        <tissue evidence="13">Testes</tissue>
    </source>
</reference>
<feature type="non-terminal residue" evidence="13">
    <location>
        <position position="293"/>
    </location>
</feature>
<dbReference type="STRING" id="7739.C3YZW4"/>
<dbReference type="GO" id="GO:0006506">
    <property type="term" value="P:GPI anchor biosynthetic process"/>
    <property type="evidence" value="ECO:0007669"/>
    <property type="project" value="UniProtKB-KW"/>
</dbReference>
<dbReference type="EMBL" id="GG666566">
    <property type="protein sequence ID" value="EEN54385.1"/>
    <property type="molecule type" value="Genomic_DNA"/>
</dbReference>
<evidence type="ECO:0000256" key="11">
    <source>
        <dbReference type="SAM" id="Phobius"/>
    </source>
</evidence>
<dbReference type="PANTHER" id="PTHR12892">
    <property type="entry name" value="FGF RECEPTOR ACTIVATING PROTEIN 1"/>
    <property type="match status" value="1"/>
</dbReference>
<dbReference type="AlphaFoldDB" id="C3YZW4"/>
<dbReference type="GO" id="GO:0000139">
    <property type="term" value="C:Golgi membrane"/>
    <property type="evidence" value="ECO:0007669"/>
    <property type="project" value="UniProtKB-SubCell"/>
</dbReference>
<evidence type="ECO:0000256" key="2">
    <source>
        <dbReference type="ARBA" id="ARBA00007414"/>
    </source>
</evidence>
<accession>C3YZW4</accession>
<dbReference type="InterPro" id="IPR019402">
    <property type="entry name" value="CWH43_N"/>
</dbReference>
<evidence type="ECO:0000313" key="13">
    <source>
        <dbReference type="EMBL" id="EEN54385.1"/>
    </source>
</evidence>
<feature type="transmembrane region" description="Helical" evidence="11">
    <location>
        <begin position="269"/>
        <end position="290"/>
    </location>
</feature>
<evidence type="ECO:0000256" key="9">
    <source>
        <dbReference type="ARBA" id="ARBA00093632"/>
    </source>
</evidence>
<comment type="subcellular location">
    <subcellularLocation>
        <location evidence="1">Golgi apparatus membrane</location>
        <topology evidence="1">Multi-pass membrane protein</topology>
    </subcellularLocation>
</comment>
<sequence>MESLRLDSVLLRVDFRLWHKITALLPLGSFLCAVLLGLWLHFESATGTHCKISLKMDRLPSKVSHASSLMRLNFRLVAKVTCALPLFSFVFCVIISLLIHFKSSTATHCKVANYLPSISAAIGGLTPERYIWRAGIALHTAPRYMVTLMYYNFYRSSAAPAVWYQLLYKLTCLLNIVEVSSLVVLTYVSSTENPDIHEVSFISFVVCSEVYMFFTCVLLKWSAYKPISEQEQQSLRWKTVMFVANVSSFLTSVYFYFRHNWYCEPGVYTMFALCEYIVVVTNIAFHYTAVLDF</sequence>
<organism>
    <name type="scientific">Branchiostoma floridae</name>
    <name type="common">Florida lancelet</name>
    <name type="synonym">Amphioxus</name>
    <dbReference type="NCBI Taxonomy" id="7739"/>
    <lineage>
        <taxon>Eukaryota</taxon>
        <taxon>Metazoa</taxon>
        <taxon>Chordata</taxon>
        <taxon>Cephalochordata</taxon>
        <taxon>Leptocardii</taxon>
        <taxon>Amphioxiformes</taxon>
        <taxon>Branchiostomatidae</taxon>
        <taxon>Branchiostoma</taxon>
    </lineage>
</organism>
<keyword evidence="5 11" id="KW-1133">Transmembrane helix</keyword>
<dbReference type="Pfam" id="PF10277">
    <property type="entry name" value="Frag1"/>
    <property type="match status" value="1"/>
</dbReference>
<dbReference type="PANTHER" id="PTHR12892:SF11">
    <property type="entry name" value="POST-GPI ATTACHMENT TO PROTEINS FACTOR 2"/>
    <property type="match status" value="1"/>
</dbReference>
<evidence type="ECO:0000256" key="1">
    <source>
        <dbReference type="ARBA" id="ARBA00004653"/>
    </source>
</evidence>
<keyword evidence="6" id="KW-0333">Golgi apparatus</keyword>
<evidence type="ECO:0000256" key="10">
    <source>
        <dbReference type="ARBA" id="ARBA00093676"/>
    </source>
</evidence>
<feature type="domain" description="CWH43-like N-terminal" evidence="12">
    <location>
        <begin position="74"/>
        <end position="293"/>
    </location>
</feature>
<evidence type="ECO:0000256" key="3">
    <source>
        <dbReference type="ARBA" id="ARBA00022502"/>
    </source>
</evidence>
<protein>
    <recommendedName>
        <fullName evidence="9">Acyltransferase PGAP2</fullName>
    </recommendedName>
    <alternativeName>
        <fullName evidence="10">Post-GPI attachment to proteins factor 2</fullName>
    </alternativeName>
</protein>
<feature type="transmembrane region" description="Helical" evidence="11">
    <location>
        <begin position="76"/>
        <end position="99"/>
    </location>
</feature>
<name>C3YZW4_BRAFL</name>
<feature type="transmembrane region" description="Helical" evidence="11">
    <location>
        <begin position="166"/>
        <end position="188"/>
    </location>
</feature>
<comment type="similarity">
    <text evidence="2">Belongs to the PGAP2 family.</text>
</comment>
<evidence type="ECO:0000256" key="7">
    <source>
        <dbReference type="ARBA" id="ARBA00023136"/>
    </source>
</evidence>
<feature type="transmembrane region" description="Helical" evidence="11">
    <location>
        <begin position="21"/>
        <end position="42"/>
    </location>
</feature>
<keyword evidence="3" id="KW-0337">GPI-anchor biosynthesis</keyword>
<keyword evidence="4 11" id="KW-0812">Transmembrane</keyword>
<dbReference type="eggNOG" id="KOG3979">
    <property type="taxonomic scope" value="Eukaryota"/>
</dbReference>